<protein>
    <submittedName>
        <fullName evidence="1">Uncharacterized protein</fullName>
    </submittedName>
</protein>
<sequence>MTYSVSTSVSCSIARHPLIHEVVDHIEDAARATCDFVKSMFEWDVSVDCAQSKANLAQIRAEIDSVNHQLFISNLHIETLRQALDLSRDVQASLQTRHVELMNCANQVTEQSGNVTELPQEIISYIASFLYWNVIRWEWNDRDHSPWPRRPEPHFEWVKTAYRPASEPLYFQYHLENQVRLAKGSSAVVLDGERPLSVHYDPINHWHYSSQSKDASNRDIYSVNTLLSTTYRWRELYLCISDLPGYSDVLSHCVSTLTRLSLYYNGHNSNTPPPTWWNGFVQRFAHARHFSPVLHSAHLPMRLLTTSGGLFSNVSHLQVDLTNNYSSSELSSTLCNMHHLITFKIWFRCYDVESTENDNQKGVVVKLPFLKELTIGGIAVMHIGTLTRTIDAFECENLRSFCVTPSKNIWPEPEEIKKLLISVHESFPVLKEFFFHVPHTETANSWGPDARPSLAISQSVIQNLLSPRNNGLWLLPYLTTLAIPFASYPDTPRTLADLVTLGHIRRSNEVTARLMYLKFIVGDQWTKNEQSNEIFQSLLMNFHDVEVLQWSDQNENI</sequence>
<proteinExistence type="predicted"/>
<gene>
    <name evidence="1" type="ORF">BD410DRAFT_191076</name>
</gene>
<keyword evidence="2" id="KW-1185">Reference proteome</keyword>
<reference evidence="1 2" key="1">
    <citation type="submission" date="2018-06" db="EMBL/GenBank/DDBJ databases">
        <title>A transcriptomic atlas of mushroom development highlights an independent origin of complex multicellularity.</title>
        <authorList>
            <consortium name="DOE Joint Genome Institute"/>
            <person name="Krizsan K."/>
            <person name="Almasi E."/>
            <person name="Merenyi Z."/>
            <person name="Sahu N."/>
            <person name="Viragh M."/>
            <person name="Koszo T."/>
            <person name="Mondo S."/>
            <person name="Kiss B."/>
            <person name="Balint B."/>
            <person name="Kues U."/>
            <person name="Barry K."/>
            <person name="Hegedus J.C."/>
            <person name="Henrissat B."/>
            <person name="Johnson J."/>
            <person name="Lipzen A."/>
            <person name="Ohm R."/>
            <person name="Nagy I."/>
            <person name="Pangilinan J."/>
            <person name="Yan J."/>
            <person name="Xiong Y."/>
            <person name="Grigoriev I.V."/>
            <person name="Hibbett D.S."/>
            <person name="Nagy L.G."/>
        </authorList>
    </citation>
    <scope>NUCLEOTIDE SEQUENCE [LARGE SCALE GENOMIC DNA]</scope>
    <source>
        <strain evidence="1 2">SZMC22713</strain>
    </source>
</reference>
<dbReference type="EMBL" id="ML170326">
    <property type="protein sequence ID" value="TDL14563.1"/>
    <property type="molecule type" value="Genomic_DNA"/>
</dbReference>
<dbReference type="Proteomes" id="UP000294933">
    <property type="component" value="Unassembled WGS sequence"/>
</dbReference>
<evidence type="ECO:0000313" key="1">
    <source>
        <dbReference type="EMBL" id="TDL14563.1"/>
    </source>
</evidence>
<name>A0A4Y7PGM2_9AGAM</name>
<dbReference type="AlphaFoldDB" id="A0A4Y7PGM2"/>
<dbReference type="VEuPathDB" id="FungiDB:BD410DRAFT_191076"/>
<accession>A0A4Y7PGM2</accession>
<organism evidence="1 2">
    <name type="scientific">Rickenella mellea</name>
    <dbReference type="NCBI Taxonomy" id="50990"/>
    <lineage>
        <taxon>Eukaryota</taxon>
        <taxon>Fungi</taxon>
        <taxon>Dikarya</taxon>
        <taxon>Basidiomycota</taxon>
        <taxon>Agaricomycotina</taxon>
        <taxon>Agaricomycetes</taxon>
        <taxon>Hymenochaetales</taxon>
        <taxon>Rickenellaceae</taxon>
        <taxon>Rickenella</taxon>
    </lineage>
</organism>
<evidence type="ECO:0000313" key="2">
    <source>
        <dbReference type="Proteomes" id="UP000294933"/>
    </source>
</evidence>